<evidence type="ECO:0000313" key="1">
    <source>
        <dbReference type="EMBL" id="GBN57632.1"/>
    </source>
</evidence>
<organism evidence="1 2">
    <name type="scientific">Araneus ventricosus</name>
    <name type="common">Orbweaver spider</name>
    <name type="synonym">Epeira ventricosa</name>
    <dbReference type="NCBI Taxonomy" id="182803"/>
    <lineage>
        <taxon>Eukaryota</taxon>
        <taxon>Metazoa</taxon>
        <taxon>Ecdysozoa</taxon>
        <taxon>Arthropoda</taxon>
        <taxon>Chelicerata</taxon>
        <taxon>Arachnida</taxon>
        <taxon>Araneae</taxon>
        <taxon>Araneomorphae</taxon>
        <taxon>Entelegynae</taxon>
        <taxon>Araneoidea</taxon>
        <taxon>Araneidae</taxon>
        <taxon>Araneus</taxon>
    </lineage>
</organism>
<sequence>MDVILLRAKCVLACQISLSRSFISLPKFPFWNTARKKQSSKSKPMGNCKTAGKNWISNQTKYRQFVRQIFERVVGTSNDLTRSEPCDEGIKFEILGVGEGIGGSKTVGGGAKSGCIALWNFK</sequence>
<dbReference type="EMBL" id="BGPR01218645">
    <property type="protein sequence ID" value="GBN57632.1"/>
    <property type="molecule type" value="Genomic_DNA"/>
</dbReference>
<dbReference type="Proteomes" id="UP000499080">
    <property type="component" value="Unassembled WGS sequence"/>
</dbReference>
<comment type="caution">
    <text evidence="1">The sequence shown here is derived from an EMBL/GenBank/DDBJ whole genome shotgun (WGS) entry which is preliminary data.</text>
</comment>
<protein>
    <submittedName>
        <fullName evidence="1">Uncharacterized protein</fullName>
    </submittedName>
</protein>
<gene>
    <name evidence="1" type="ORF">AVEN_173323_1</name>
</gene>
<proteinExistence type="predicted"/>
<keyword evidence="2" id="KW-1185">Reference proteome</keyword>
<evidence type="ECO:0000313" key="2">
    <source>
        <dbReference type="Proteomes" id="UP000499080"/>
    </source>
</evidence>
<reference evidence="1 2" key="1">
    <citation type="journal article" date="2019" name="Sci. Rep.">
        <title>Orb-weaving spider Araneus ventricosus genome elucidates the spidroin gene catalogue.</title>
        <authorList>
            <person name="Kono N."/>
            <person name="Nakamura H."/>
            <person name="Ohtoshi R."/>
            <person name="Moran D.A.P."/>
            <person name="Shinohara A."/>
            <person name="Yoshida Y."/>
            <person name="Fujiwara M."/>
            <person name="Mori M."/>
            <person name="Tomita M."/>
            <person name="Arakawa K."/>
        </authorList>
    </citation>
    <scope>NUCLEOTIDE SEQUENCE [LARGE SCALE GENOMIC DNA]</scope>
</reference>
<accession>A0A4Y2Q301</accession>
<dbReference type="AlphaFoldDB" id="A0A4Y2Q301"/>
<name>A0A4Y2Q301_ARAVE</name>